<reference evidence="1" key="1">
    <citation type="submission" date="2020-05" db="EMBL/GenBank/DDBJ databases">
        <authorList>
            <person name="Chiriac C."/>
            <person name="Salcher M."/>
            <person name="Ghai R."/>
            <person name="Kavagutti S V."/>
        </authorList>
    </citation>
    <scope>NUCLEOTIDE SEQUENCE</scope>
</reference>
<name>A0A6J7CP34_9ZZZZ</name>
<dbReference type="GO" id="GO:0005743">
    <property type="term" value="C:mitochondrial inner membrane"/>
    <property type="evidence" value="ECO:0007669"/>
    <property type="project" value="TreeGrafter"/>
</dbReference>
<gene>
    <name evidence="1" type="ORF">UFOPK3381_00170</name>
</gene>
<evidence type="ECO:0000313" key="1">
    <source>
        <dbReference type="EMBL" id="CAB4859546.1"/>
    </source>
</evidence>
<proteinExistence type="predicted"/>
<dbReference type="InterPro" id="IPR007849">
    <property type="entry name" value="ATP10"/>
</dbReference>
<dbReference type="EMBL" id="CAFBLN010000003">
    <property type="protein sequence ID" value="CAB4859546.1"/>
    <property type="molecule type" value="Genomic_DNA"/>
</dbReference>
<sequence>MDTRIFFPRIEARNLEGMTVLLPEAFSGSPSVVIIAFTRSHQALVDSWTPWLDEFVEKHPSVAFYEIPTISGSWKFMRRMIDGGMATAIRTPKVLKRTMTVYGDIRRITVPLGIFDRSTITVLLVTREGEVLWSHVGPFDPVAASALGEVATAA</sequence>
<dbReference type="GO" id="GO:0033615">
    <property type="term" value="P:mitochondrial proton-transporting ATP synthase complex assembly"/>
    <property type="evidence" value="ECO:0007669"/>
    <property type="project" value="TreeGrafter"/>
</dbReference>
<dbReference type="AlphaFoldDB" id="A0A6J7CP34"/>
<dbReference type="PANTHER" id="PTHR28106">
    <property type="entry name" value="MITOCHONDRIAL ATPASE COMPLEX SUBUNIT ATP10"/>
    <property type="match status" value="1"/>
</dbReference>
<accession>A0A6J7CP34</accession>
<organism evidence="1">
    <name type="scientific">freshwater metagenome</name>
    <dbReference type="NCBI Taxonomy" id="449393"/>
    <lineage>
        <taxon>unclassified sequences</taxon>
        <taxon>metagenomes</taxon>
        <taxon>ecological metagenomes</taxon>
    </lineage>
</organism>
<protein>
    <submittedName>
        <fullName evidence="1">Unannotated protein</fullName>
    </submittedName>
</protein>
<dbReference type="PANTHER" id="PTHR28106:SF1">
    <property type="entry name" value="MITOCHONDRIAL ATPASE COMPLEX SUBUNIT ATP10"/>
    <property type="match status" value="1"/>
</dbReference>